<dbReference type="Proteomes" id="UP000075809">
    <property type="component" value="Unassembled WGS sequence"/>
</dbReference>
<dbReference type="GO" id="GO:0006508">
    <property type="term" value="P:proteolysis"/>
    <property type="evidence" value="ECO:0007669"/>
    <property type="project" value="UniProtKB-KW"/>
</dbReference>
<dbReference type="InterPro" id="IPR036179">
    <property type="entry name" value="Ig-like_dom_sf"/>
</dbReference>
<evidence type="ECO:0000256" key="7">
    <source>
        <dbReference type="ARBA" id="ARBA00023145"/>
    </source>
</evidence>
<evidence type="ECO:0000256" key="8">
    <source>
        <dbReference type="ARBA" id="ARBA00023157"/>
    </source>
</evidence>
<dbReference type="Gene3D" id="2.40.10.10">
    <property type="entry name" value="Trypsin-like serine proteases"/>
    <property type="match status" value="1"/>
</dbReference>
<keyword evidence="7" id="KW-0865">Zymogen</keyword>
<dbReference type="InterPro" id="IPR001314">
    <property type="entry name" value="Peptidase_S1A"/>
</dbReference>
<dbReference type="PRINTS" id="PR00722">
    <property type="entry name" value="CHYMOTRYPSIN"/>
</dbReference>
<dbReference type="SMART" id="SM00020">
    <property type="entry name" value="Tryp_SPc"/>
    <property type="match status" value="1"/>
</dbReference>
<keyword evidence="8" id="KW-1015">Disulfide bond</keyword>
<dbReference type="PROSITE" id="PS50240">
    <property type="entry name" value="TRYPSIN_DOM"/>
    <property type="match status" value="1"/>
</dbReference>
<evidence type="ECO:0000256" key="1">
    <source>
        <dbReference type="ARBA" id="ARBA00004613"/>
    </source>
</evidence>
<evidence type="ECO:0000313" key="10">
    <source>
        <dbReference type="EMBL" id="KYQ55206.1"/>
    </source>
</evidence>
<dbReference type="PANTHER" id="PTHR24252">
    <property type="entry name" value="ACROSIN-RELATED"/>
    <property type="match status" value="1"/>
</dbReference>
<sequence>MVHPPSQTVTANEGESLDIIVEFCARPSYTKVLWISEKHVYTPDAPSRDGVRALAIEDGGTESCYRTTLRFETIQSSHTGEWLLLVRSSEGIADASVLLNVTRASGYSHAHIRSASITYLLLCLTLQAILREYHVPCGRSDMAREARIVGGQDAAPREFPWMVSITRKGGHFCGGAILNDKFVLTAGHCLCSGTNKIPIGQLRVTLGEHNLRTPEVPAARHESVINAVLHPGHRCGKYVDDIALLEFARPISWSESVKPACLPVATGKPGYSAFSGVEAIVAGWGWLGEDRSKYKRADVLQKVEVRVVTNAVCDEWYASQGKSISVGTKQMCAGWEKGGKDSCWADSGGPLMVGSYPAGPLMVIGVVSTGIGCSRSRLPGIYVRVSDYVSWITQEAQSGR</sequence>
<protein>
    <submittedName>
        <fullName evidence="10">Serine proteinase stubble</fullName>
    </submittedName>
</protein>
<gene>
    <name evidence="10" type="ORF">ALC60_05831</name>
</gene>
<name>A0A151X452_9HYME</name>
<evidence type="ECO:0000256" key="3">
    <source>
        <dbReference type="ARBA" id="ARBA00022670"/>
    </source>
</evidence>
<organism evidence="10 11">
    <name type="scientific">Mycetomoellerius zeteki</name>
    <dbReference type="NCBI Taxonomy" id="64791"/>
    <lineage>
        <taxon>Eukaryota</taxon>
        <taxon>Metazoa</taxon>
        <taxon>Ecdysozoa</taxon>
        <taxon>Arthropoda</taxon>
        <taxon>Hexapoda</taxon>
        <taxon>Insecta</taxon>
        <taxon>Pterygota</taxon>
        <taxon>Neoptera</taxon>
        <taxon>Endopterygota</taxon>
        <taxon>Hymenoptera</taxon>
        <taxon>Apocrita</taxon>
        <taxon>Aculeata</taxon>
        <taxon>Formicoidea</taxon>
        <taxon>Formicidae</taxon>
        <taxon>Myrmicinae</taxon>
        <taxon>Mycetomoellerius</taxon>
    </lineage>
</organism>
<evidence type="ECO:0000256" key="2">
    <source>
        <dbReference type="ARBA" id="ARBA00022525"/>
    </source>
</evidence>
<keyword evidence="11" id="KW-1185">Reference proteome</keyword>
<keyword evidence="2" id="KW-0964">Secreted</keyword>
<reference evidence="10 11" key="1">
    <citation type="submission" date="2015-09" db="EMBL/GenBank/DDBJ databases">
        <title>Trachymyrmex zeteki WGS genome.</title>
        <authorList>
            <person name="Nygaard S."/>
            <person name="Hu H."/>
            <person name="Boomsma J."/>
            <person name="Zhang G."/>
        </authorList>
    </citation>
    <scope>NUCLEOTIDE SEQUENCE [LARGE SCALE GENOMIC DNA]</scope>
    <source>
        <strain evidence="10">Tzet28-1</strain>
        <tissue evidence="10">Whole body</tissue>
    </source>
</reference>
<dbReference type="InterPro" id="IPR043504">
    <property type="entry name" value="Peptidase_S1_PA_chymotrypsin"/>
</dbReference>
<dbReference type="SUPFAM" id="SSF48726">
    <property type="entry name" value="Immunoglobulin"/>
    <property type="match status" value="1"/>
</dbReference>
<evidence type="ECO:0000313" key="11">
    <source>
        <dbReference type="Proteomes" id="UP000075809"/>
    </source>
</evidence>
<evidence type="ECO:0000256" key="5">
    <source>
        <dbReference type="ARBA" id="ARBA00022801"/>
    </source>
</evidence>
<evidence type="ECO:0000259" key="9">
    <source>
        <dbReference type="PROSITE" id="PS50240"/>
    </source>
</evidence>
<dbReference type="FunFam" id="2.40.10.10:FF:000146">
    <property type="entry name" value="Serine protease 53"/>
    <property type="match status" value="1"/>
</dbReference>
<evidence type="ECO:0000256" key="4">
    <source>
        <dbReference type="ARBA" id="ARBA00022729"/>
    </source>
</evidence>
<dbReference type="CDD" id="cd00190">
    <property type="entry name" value="Tryp_SPc"/>
    <property type="match status" value="1"/>
</dbReference>
<dbReference type="InterPro" id="IPR018114">
    <property type="entry name" value="TRYPSIN_HIS"/>
</dbReference>
<dbReference type="GO" id="GO:0005576">
    <property type="term" value="C:extracellular region"/>
    <property type="evidence" value="ECO:0007669"/>
    <property type="project" value="UniProtKB-SubCell"/>
</dbReference>
<evidence type="ECO:0000256" key="6">
    <source>
        <dbReference type="ARBA" id="ARBA00022825"/>
    </source>
</evidence>
<dbReference type="Gene3D" id="2.60.40.10">
    <property type="entry name" value="Immunoglobulins"/>
    <property type="match status" value="1"/>
</dbReference>
<keyword evidence="4" id="KW-0732">Signal</keyword>
<comment type="subcellular location">
    <subcellularLocation>
        <location evidence="1">Secreted</location>
    </subcellularLocation>
</comment>
<accession>A0A151X452</accession>
<keyword evidence="5" id="KW-0378">Hydrolase</keyword>
<dbReference type="GO" id="GO:0004252">
    <property type="term" value="F:serine-type endopeptidase activity"/>
    <property type="evidence" value="ECO:0007669"/>
    <property type="project" value="InterPro"/>
</dbReference>
<dbReference type="EMBL" id="KQ982548">
    <property type="protein sequence ID" value="KYQ55206.1"/>
    <property type="molecule type" value="Genomic_DNA"/>
</dbReference>
<dbReference type="Pfam" id="PF00089">
    <property type="entry name" value="Trypsin"/>
    <property type="match status" value="1"/>
</dbReference>
<dbReference type="InterPro" id="IPR001254">
    <property type="entry name" value="Trypsin_dom"/>
</dbReference>
<keyword evidence="3" id="KW-0645">Protease</keyword>
<dbReference type="AlphaFoldDB" id="A0A151X452"/>
<feature type="domain" description="Peptidase S1" evidence="9">
    <location>
        <begin position="148"/>
        <end position="397"/>
    </location>
</feature>
<dbReference type="InterPro" id="IPR009003">
    <property type="entry name" value="Peptidase_S1_PA"/>
</dbReference>
<keyword evidence="6" id="KW-0720">Serine protease</keyword>
<proteinExistence type="predicted"/>
<dbReference type="STRING" id="64791.A0A151X452"/>
<dbReference type="PANTHER" id="PTHR24252:SF7">
    <property type="entry name" value="HYALIN"/>
    <property type="match status" value="1"/>
</dbReference>
<dbReference type="InterPro" id="IPR013783">
    <property type="entry name" value="Ig-like_fold"/>
</dbReference>
<dbReference type="PROSITE" id="PS00134">
    <property type="entry name" value="TRYPSIN_HIS"/>
    <property type="match status" value="1"/>
</dbReference>
<dbReference type="SUPFAM" id="SSF50494">
    <property type="entry name" value="Trypsin-like serine proteases"/>
    <property type="match status" value="1"/>
</dbReference>